<reference evidence="2" key="1">
    <citation type="submission" date="2019-02" db="EMBL/GenBank/DDBJ databases">
        <authorList>
            <person name="Gruber-Vodicka R. H."/>
            <person name="Seah K. B. B."/>
        </authorList>
    </citation>
    <scope>NUCLEOTIDE SEQUENCE</scope>
    <source>
        <strain evidence="1">BECK_BZ106</strain>
        <strain evidence="2">BECK_BZ15</strain>
    </source>
</reference>
<dbReference type="AlphaFoldDB" id="A0A450SAY2"/>
<dbReference type="EMBL" id="CAADEW010000022">
    <property type="protein sequence ID" value="VFJ49271.1"/>
    <property type="molecule type" value="Genomic_DNA"/>
</dbReference>
<dbReference type="EMBL" id="CAADFD010000002">
    <property type="protein sequence ID" value="VFJ47242.1"/>
    <property type="molecule type" value="Genomic_DNA"/>
</dbReference>
<accession>A0A450SAY2</accession>
<protein>
    <submittedName>
        <fullName evidence="2">Uncharacterized protein</fullName>
    </submittedName>
</protein>
<sequence length="78" mass="8821">MRRGGLWKCGTNSIGDIPEAGSKSNFRTVIFHDRQRCDGIASLRETLIMFPGRYRYGLESGGAEYMIFRHRPIVSNGL</sequence>
<evidence type="ECO:0000313" key="2">
    <source>
        <dbReference type="EMBL" id="VFJ49271.1"/>
    </source>
</evidence>
<proteinExistence type="predicted"/>
<gene>
    <name evidence="2" type="ORF">BECKFW1821A_GA0114235_102237</name>
    <name evidence="1" type="ORF">BECKFW1821B_GA0114236_10026</name>
</gene>
<evidence type="ECO:0000313" key="1">
    <source>
        <dbReference type="EMBL" id="VFJ47242.1"/>
    </source>
</evidence>
<name>A0A450SAY2_9GAMM</name>
<organism evidence="2">
    <name type="scientific">Candidatus Kentrum sp. FW</name>
    <dbReference type="NCBI Taxonomy" id="2126338"/>
    <lineage>
        <taxon>Bacteria</taxon>
        <taxon>Pseudomonadati</taxon>
        <taxon>Pseudomonadota</taxon>
        <taxon>Gammaproteobacteria</taxon>
        <taxon>Candidatus Kentrum</taxon>
    </lineage>
</organism>